<sequence length="845" mass="96548">MPKVKAKKKSSEKVDWSKYFHEQNEILKADLGLLPKKKKEKKKETVWYYPRRNPYTGLIHHKTKPRKRSSGKKKDASSDGYSKDIAPQTEFYSEEHITGENDMTSILMDLQLALNIDVQEQDKSSWADRQEDLDASWTDIRADLMMFMIEGQSLPNKLCYKCQDEPAIINCKDCRQYFCVECDRLVHLQFFLHDRETTKDGFLRRIPTVASFPVIHPVKCRGCSVEGQSAERNTGSSYIAITLKGRRIIPRAEVYCQNCNFVDTKLELQTIVANGFWPATIRRIVHIFEADLLKFIDMLMKNMPGTSLSSIAKALQDIDESDKAVSRAALTRALMEYRYCQQALNDVKGTDGMTCPACSSGQHSAHVDGNFKVYRYSKVPRGSRKPYYEDVFIAPAEDVNRHMDTVYDDRRRPSQGDTSTCGNSHWRAAKSSAKARNKLDECGLEVAGCRHAVAQKAVNMFTGEQYGYPHYIHVKFLLPLKVKFLWQDVVCKYWPWAKKQGAKDAAYAEAVEVMKPALSVMHAKAHQWSCQVIWGGRNQEGSCGGAGEDMEQFFSHLSRLGSTTKNMSYAGREDTITEHVLFWNRRKAVNMAPQLCKRYKRNVEYIKVTEEQLATHRTSLGKDVSDDDLRHWQEDIVRRAKDAAVETNIDATENDIEAVALSIRQRKVAISKFADSCKQRARLRRKNATEKSKLEEMLARLAALPGGATLSSADAINGNFPWHSDGSSSQQAVPYEVRKQMVDLWVLTHRYREEETQLHLEMRSVLTYFKQRIAKLEEEKFALASRAPEEMEDTSDRTETAGRYTVTPLLTETQRKGLMTLKEEGVWKARQHLSHAVVLFSAIFV</sequence>
<dbReference type="PROSITE" id="PS50119">
    <property type="entry name" value="ZF_BBOX"/>
    <property type="match status" value="1"/>
</dbReference>
<dbReference type="CDD" id="cd19757">
    <property type="entry name" value="Bbox1"/>
    <property type="match status" value="1"/>
</dbReference>
<dbReference type="RefSeq" id="XP_030848895.1">
    <property type="nucleotide sequence ID" value="XM_030993035.1"/>
</dbReference>
<keyword evidence="1" id="KW-0862">Zinc</keyword>
<dbReference type="OrthoDB" id="5985655at2759"/>
<organism evidence="4 5">
    <name type="scientific">Strongylocentrotus purpuratus</name>
    <name type="common">Purple sea urchin</name>
    <dbReference type="NCBI Taxonomy" id="7668"/>
    <lineage>
        <taxon>Eukaryota</taxon>
        <taxon>Metazoa</taxon>
        <taxon>Echinodermata</taxon>
        <taxon>Eleutherozoa</taxon>
        <taxon>Echinozoa</taxon>
        <taxon>Echinoidea</taxon>
        <taxon>Euechinoidea</taxon>
        <taxon>Echinacea</taxon>
        <taxon>Camarodonta</taxon>
        <taxon>Echinidea</taxon>
        <taxon>Strongylocentrotidae</taxon>
        <taxon>Strongylocentrotus</taxon>
    </lineage>
</organism>
<dbReference type="PANTHER" id="PTHR33104:SF2">
    <property type="entry name" value="CXC3 LIKE CYSTEINE CLUSTER DOMAIN-CONTAINING PROTEIN"/>
    <property type="match status" value="1"/>
</dbReference>
<feature type="region of interest" description="Disordered" evidence="2">
    <location>
        <begin position="57"/>
        <end position="84"/>
    </location>
</feature>
<accession>A0A7M7PAT9</accession>
<dbReference type="GeneID" id="105444216"/>
<evidence type="ECO:0000256" key="1">
    <source>
        <dbReference type="PROSITE-ProRule" id="PRU00024"/>
    </source>
</evidence>
<evidence type="ECO:0000256" key="2">
    <source>
        <dbReference type="SAM" id="MobiDB-lite"/>
    </source>
</evidence>
<dbReference type="Pfam" id="PF18804">
    <property type="entry name" value="CxC3"/>
    <property type="match status" value="1"/>
</dbReference>
<name>A0A7M7PAT9_STRPU</name>
<reference evidence="5" key="1">
    <citation type="submission" date="2015-02" db="EMBL/GenBank/DDBJ databases">
        <title>Genome sequencing for Strongylocentrotus purpuratus.</title>
        <authorList>
            <person name="Murali S."/>
            <person name="Liu Y."/>
            <person name="Vee V."/>
            <person name="English A."/>
            <person name="Wang M."/>
            <person name="Skinner E."/>
            <person name="Han Y."/>
            <person name="Muzny D.M."/>
            <person name="Worley K.C."/>
            <person name="Gibbs R.A."/>
        </authorList>
    </citation>
    <scope>NUCLEOTIDE SEQUENCE</scope>
</reference>
<keyword evidence="5" id="KW-1185">Reference proteome</keyword>
<feature type="compositionally biased region" description="Basic residues" evidence="2">
    <location>
        <begin position="59"/>
        <end position="71"/>
    </location>
</feature>
<dbReference type="Proteomes" id="UP000007110">
    <property type="component" value="Unassembled WGS sequence"/>
</dbReference>
<keyword evidence="1" id="KW-0863">Zinc-finger</keyword>
<dbReference type="GO" id="GO:0008270">
    <property type="term" value="F:zinc ion binding"/>
    <property type="evidence" value="ECO:0007669"/>
    <property type="project" value="UniProtKB-KW"/>
</dbReference>
<protein>
    <recommendedName>
        <fullName evidence="3">B box-type domain-containing protein</fullName>
    </recommendedName>
</protein>
<reference evidence="4" key="2">
    <citation type="submission" date="2021-01" db="UniProtKB">
        <authorList>
            <consortium name="EnsemblMetazoa"/>
        </authorList>
    </citation>
    <scope>IDENTIFICATION</scope>
</reference>
<dbReference type="OMA" id="YSEEHIT"/>
<evidence type="ECO:0000313" key="4">
    <source>
        <dbReference type="EnsemblMetazoa" id="XP_030848895"/>
    </source>
</evidence>
<dbReference type="InterPro" id="IPR000315">
    <property type="entry name" value="Znf_B-box"/>
</dbReference>
<dbReference type="InParanoid" id="A0A7M7PAT9"/>
<evidence type="ECO:0000313" key="5">
    <source>
        <dbReference type="Proteomes" id="UP000007110"/>
    </source>
</evidence>
<dbReference type="Pfam" id="PF18758">
    <property type="entry name" value="KDZ"/>
    <property type="match status" value="1"/>
</dbReference>
<feature type="domain" description="B box-type" evidence="3">
    <location>
        <begin position="154"/>
        <end position="198"/>
    </location>
</feature>
<dbReference type="InterPro" id="IPR040521">
    <property type="entry name" value="KDZ"/>
</dbReference>
<proteinExistence type="predicted"/>
<dbReference type="InterPro" id="IPR040564">
    <property type="entry name" value="CxC3-like"/>
</dbReference>
<dbReference type="AlphaFoldDB" id="A0A7M7PAT9"/>
<evidence type="ECO:0000259" key="3">
    <source>
        <dbReference type="PROSITE" id="PS50119"/>
    </source>
</evidence>
<dbReference type="PANTHER" id="PTHR33104">
    <property type="entry name" value="SI:DKEY-29D5.2"/>
    <property type="match status" value="1"/>
</dbReference>
<dbReference type="EnsemblMetazoa" id="XM_030993035">
    <property type="protein sequence ID" value="XP_030848895"/>
    <property type="gene ID" value="LOC105444216"/>
</dbReference>
<dbReference type="KEGG" id="spu:105444216"/>
<dbReference type="InterPro" id="IPR013087">
    <property type="entry name" value="Znf_C2H2_type"/>
</dbReference>
<keyword evidence="1" id="KW-0479">Metal-binding</keyword>
<dbReference type="PROSITE" id="PS00028">
    <property type="entry name" value="ZINC_FINGER_C2H2_1"/>
    <property type="match status" value="1"/>
</dbReference>